<dbReference type="PANTHER" id="PTHR43977">
    <property type="entry name" value="STRUCTURAL MAINTENANCE OF CHROMOSOMES PROTEIN 3"/>
    <property type="match status" value="1"/>
</dbReference>
<gene>
    <name evidence="4" type="ORF">A3C92_03365</name>
</gene>
<comment type="caution">
    <text evidence="4">The sequence shown here is derived from an EMBL/GenBank/DDBJ whole genome shotgun (WGS) entry which is preliminary data.</text>
</comment>
<feature type="domain" description="RecF/RecN/SMC N-terminal" evidence="3">
    <location>
        <begin position="3"/>
        <end position="728"/>
    </location>
</feature>
<name>A0A1G2KXV0_9BACT</name>
<feature type="compositionally biased region" description="Basic and acidic residues" evidence="2">
    <location>
        <begin position="288"/>
        <end position="299"/>
    </location>
</feature>
<evidence type="ECO:0000256" key="2">
    <source>
        <dbReference type="SAM" id="MobiDB-lite"/>
    </source>
</evidence>
<sequence length="744" mass="83892">MSLTKLEIAGFKSFAKTTVLSFPSRVTAIVGPNGSGKSNITEAIRWVLGEQSMKILRGKKGEDLVWNGSASTSVAEGGVPRMGKAAVSLTFDNADGKIAIDFPEVTLTRKIFRDGTNEYFINDSVVRLKDVVELIARMGLGEQKHNIIGQGEVDRLLLATPRQRREMLEEALGLRVWQLKKNEAERKLEATQRNLEQADALVRELTPHLKFLRMQAKRAHVREHTRRELGDMECVYVTREEREITAESAALAGRRDPLVEKQAIARKEIERMVRDMKQAESTMAVPDAARERDQRMATKVQRRQELEREIGRLEGKIEAVRQMPDVMPRALPAPAPALSGGDETLRGLLARMRALVREQEDIEIIRSRFFPLMEKVEEALDILLGSRRTHVPAASSAQGKHAQAEELEQTLRVLGVELEQVIQTISTDEEVRRRIAESMRKGHECLRALEKNLRDRRDEEREAALALERLKFDEEKIQERTRRLKYMVDGGIREDRPEDTALFEQLHGVGQEELYRKIERNRVKLEEAGGIDAGVLKECEETEARHAFLLREREDVASAAVSLGDVIKELDTRIAQDFKDGFANIKDAFREYFRIVFGGGSGTLRLSHIAPRIAEEDGQEEEAEREEGIEIEVDLPRKRIHALAMLSGGERALSAIALLFAITAVNPPPFLILDETDAALDEANSQRYGAIMKELAKKTQLIVVTHNRETMKSAGVLYGVTMGDDGVSRLLSLKLEEAEEYTNH</sequence>
<accession>A0A1G2KXV0</accession>
<dbReference type="SUPFAM" id="SSF52540">
    <property type="entry name" value="P-loop containing nucleoside triphosphate hydrolases"/>
    <property type="match status" value="1"/>
</dbReference>
<organism evidence="4 5">
    <name type="scientific">Candidatus Sungbacteria bacterium RIFCSPHIGHO2_02_FULL_53_17</name>
    <dbReference type="NCBI Taxonomy" id="1802275"/>
    <lineage>
        <taxon>Bacteria</taxon>
        <taxon>Candidatus Sungiibacteriota</taxon>
    </lineage>
</organism>
<dbReference type="EMBL" id="MHQN01000021">
    <property type="protein sequence ID" value="OHA03281.1"/>
    <property type="molecule type" value="Genomic_DNA"/>
</dbReference>
<proteinExistence type="predicted"/>
<keyword evidence="1" id="KW-0175">Coiled coil</keyword>
<dbReference type="Proteomes" id="UP000177177">
    <property type="component" value="Unassembled WGS sequence"/>
</dbReference>
<dbReference type="InterPro" id="IPR027417">
    <property type="entry name" value="P-loop_NTPase"/>
</dbReference>
<dbReference type="Gene3D" id="3.40.50.300">
    <property type="entry name" value="P-loop containing nucleotide triphosphate hydrolases"/>
    <property type="match status" value="2"/>
</dbReference>
<reference evidence="4 5" key="1">
    <citation type="journal article" date="2016" name="Nat. Commun.">
        <title>Thousands of microbial genomes shed light on interconnected biogeochemical processes in an aquifer system.</title>
        <authorList>
            <person name="Anantharaman K."/>
            <person name="Brown C.T."/>
            <person name="Hug L.A."/>
            <person name="Sharon I."/>
            <person name="Castelle C.J."/>
            <person name="Probst A.J."/>
            <person name="Thomas B.C."/>
            <person name="Singh A."/>
            <person name="Wilkins M.J."/>
            <person name="Karaoz U."/>
            <person name="Brodie E.L."/>
            <person name="Williams K.H."/>
            <person name="Hubbard S.S."/>
            <person name="Banfield J.F."/>
        </authorList>
    </citation>
    <scope>NUCLEOTIDE SEQUENCE [LARGE SCALE GENOMIC DNA]</scope>
</reference>
<protein>
    <recommendedName>
        <fullName evidence="3">RecF/RecN/SMC N-terminal domain-containing protein</fullName>
    </recommendedName>
</protein>
<feature type="region of interest" description="Disordered" evidence="2">
    <location>
        <begin position="277"/>
        <end position="299"/>
    </location>
</feature>
<evidence type="ECO:0000313" key="4">
    <source>
        <dbReference type="EMBL" id="OHA03281.1"/>
    </source>
</evidence>
<dbReference type="AlphaFoldDB" id="A0A1G2KXV0"/>
<dbReference type="Pfam" id="PF02463">
    <property type="entry name" value="SMC_N"/>
    <property type="match status" value="1"/>
</dbReference>
<evidence type="ECO:0000313" key="5">
    <source>
        <dbReference type="Proteomes" id="UP000177177"/>
    </source>
</evidence>
<dbReference type="InterPro" id="IPR003395">
    <property type="entry name" value="RecF/RecN/SMC_N"/>
</dbReference>
<evidence type="ECO:0000259" key="3">
    <source>
        <dbReference type="Pfam" id="PF02463"/>
    </source>
</evidence>
<feature type="coiled-coil region" evidence="1">
    <location>
        <begin position="174"/>
        <end position="201"/>
    </location>
</feature>
<evidence type="ECO:0000256" key="1">
    <source>
        <dbReference type="SAM" id="Coils"/>
    </source>
</evidence>